<feature type="transmembrane region" description="Helical" evidence="9">
    <location>
        <begin position="300"/>
        <end position="322"/>
    </location>
</feature>
<protein>
    <submittedName>
        <fullName evidence="11">Trehalose monomycolate exporter MmpL3</fullName>
    </submittedName>
</protein>
<feature type="transmembrane region" description="Helical" evidence="9">
    <location>
        <begin position="868"/>
        <end position="889"/>
    </location>
</feature>
<organism evidence="11 12">
    <name type="scientific">Blattamonas nauphoetae</name>
    <dbReference type="NCBI Taxonomy" id="2049346"/>
    <lineage>
        <taxon>Eukaryota</taxon>
        <taxon>Metamonada</taxon>
        <taxon>Preaxostyla</taxon>
        <taxon>Oxymonadida</taxon>
        <taxon>Blattamonas</taxon>
    </lineage>
</organism>
<dbReference type="InterPro" id="IPR050545">
    <property type="entry name" value="Mycobact_MmpL"/>
</dbReference>
<evidence type="ECO:0000256" key="8">
    <source>
        <dbReference type="SAM" id="MobiDB-lite"/>
    </source>
</evidence>
<sequence length="1005" mass="113767">MSETSLSLLAAKGAQSYEARQIQTHWFPNRTADQTAFCFVHNLEFKEVTEIPCLPKFQQTFRDDLLELEKSSGRKMFRSDMIGYFLTENQYIRSPIVSNNKNGTVMMIQLHETGRKLQSDFNLVSTMVDKSMNKACTKTEQKQFIYGMMGINQFLLETRDNIMDDLAVMDTICIPLAIVVLIIMLRSIRLVLITIFATATSILTSFLVMFPIAKYLLEIPTFAPSLMMSICLALSVDYSLFLLSRFREEILKGRSVYRSVHQMLKFGGRIIALSGIILTIAFLSNLFLRNNLLFGIGTTAAVATFINLTVNFLLIPSLILAFPSFFSDFGYLGIGTCLSKVSCCRNSCWGKLGIHEMRMQTEEGILQEYEREVSEKKQKRKKELEQNRARGIVDNNGVDIEDDLFRSIPIPTEMDEPTETTLLRHHQQTLKASDEEEGEKAGDAKEERSALIARILLHNQNKSRWFRLARWTAQPLHAVIIVILLLLVTVPFALEYTMHMRQSLDNTQILAQGSKSLKVYQTLKKDFPPGLTQPMQMLFDASECGGVFNEAFMDYARDMLTAMCKMFPTIFSKEGMVSVLFTKDMDLTFDLIQAAYNDECREDADLQEMCDGVMYLFNLSMSPVNHNASMLVSIGTILDPMSEALYDSMPDIYNWTATYLKDHPKPKMGTNVQRERRPLLETMTREEIVRMKNSVAQTVEMAQALPPRALPSPSSNTHHTPTKPSPASFVSPDKMVVGYDGNTNQMIDSVRQIYKVLPPAMAISLSVVFVVVGIIFKSIVVPIRTVFTLATTLFIVYGFLTLTFQNQFLSPLISFLKDVDSLYFFIPVFGYSLVIGLALDYDIFLFYRIAEYRDKGYKTHSAVVKATAHSGAIITAAGIVMAIAFFGLIMSKMVVLVEMGVLLVTTVLLDTFVVRLFLVPALCSLFGEGNWFPGCWLHAKVTKTENDMSDLAVNPEETKEEEEWLDWMKVKKTSRLRKTAEKHIVGENIPRSSSKYSIQANDEQR</sequence>
<evidence type="ECO:0000313" key="12">
    <source>
        <dbReference type="Proteomes" id="UP001281761"/>
    </source>
</evidence>
<dbReference type="Pfam" id="PF03176">
    <property type="entry name" value="MMPL"/>
    <property type="match status" value="2"/>
</dbReference>
<feature type="domain" description="Membrane transport protein MMPL" evidence="10">
    <location>
        <begin position="88"/>
        <end position="321"/>
    </location>
</feature>
<comment type="similarity">
    <text evidence="2">Belongs to the resistance-nodulation-cell division (RND) (TC 2.A.6) family. MmpL subfamily.</text>
</comment>
<accession>A0ABQ9YHZ7</accession>
<feature type="transmembrane region" description="Helical" evidence="9">
    <location>
        <begin position="190"/>
        <end position="213"/>
    </location>
</feature>
<dbReference type="Gene3D" id="1.20.1640.10">
    <property type="entry name" value="Multidrug efflux transporter AcrB transmembrane domain"/>
    <property type="match status" value="2"/>
</dbReference>
<comment type="subcellular location">
    <subcellularLocation>
        <location evidence="1">Cell membrane</location>
        <topology evidence="1">Multi-pass membrane protein</topology>
    </subcellularLocation>
</comment>
<evidence type="ECO:0000256" key="3">
    <source>
        <dbReference type="ARBA" id="ARBA00022475"/>
    </source>
</evidence>
<dbReference type="PANTHER" id="PTHR33406:SF6">
    <property type="entry name" value="MEMBRANE PROTEIN YDGH-RELATED"/>
    <property type="match status" value="1"/>
</dbReference>
<evidence type="ECO:0000256" key="2">
    <source>
        <dbReference type="ARBA" id="ARBA00010157"/>
    </source>
</evidence>
<feature type="transmembrane region" description="Helical" evidence="9">
    <location>
        <begin position="822"/>
        <end position="847"/>
    </location>
</feature>
<feature type="region of interest" description="Disordered" evidence="8">
    <location>
        <begin position="983"/>
        <end position="1005"/>
    </location>
</feature>
<dbReference type="PANTHER" id="PTHR33406">
    <property type="entry name" value="MEMBRANE PROTEIN MJ1562-RELATED"/>
    <property type="match status" value="1"/>
</dbReference>
<evidence type="ECO:0000256" key="9">
    <source>
        <dbReference type="SAM" id="Phobius"/>
    </source>
</evidence>
<keyword evidence="4 9" id="KW-0812">Transmembrane</keyword>
<evidence type="ECO:0000313" key="11">
    <source>
        <dbReference type="EMBL" id="KAK2963385.1"/>
    </source>
</evidence>
<evidence type="ECO:0000259" key="10">
    <source>
        <dbReference type="Pfam" id="PF03176"/>
    </source>
</evidence>
<keyword evidence="6 9" id="KW-0472">Membrane</keyword>
<name>A0ABQ9YHZ7_9EUKA</name>
<dbReference type="InterPro" id="IPR004869">
    <property type="entry name" value="MMPL_dom"/>
</dbReference>
<feature type="transmembrane region" description="Helical" evidence="9">
    <location>
        <begin position="756"/>
        <end position="776"/>
    </location>
</feature>
<keyword evidence="5 9" id="KW-1133">Transmembrane helix</keyword>
<evidence type="ECO:0000256" key="6">
    <source>
        <dbReference type="ARBA" id="ARBA00023136"/>
    </source>
</evidence>
<keyword evidence="7" id="KW-0175">Coiled coil</keyword>
<feature type="transmembrane region" description="Helical" evidence="9">
    <location>
        <begin position="783"/>
        <end position="802"/>
    </location>
</feature>
<feature type="region of interest" description="Disordered" evidence="8">
    <location>
        <begin position="423"/>
        <end position="444"/>
    </location>
</feature>
<gene>
    <name evidence="11" type="ORF">BLNAU_1427</name>
</gene>
<evidence type="ECO:0000256" key="1">
    <source>
        <dbReference type="ARBA" id="ARBA00004651"/>
    </source>
</evidence>
<evidence type="ECO:0000256" key="5">
    <source>
        <dbReference type="ARBA" id="ARBA00022989"/>
    </source>
</evidence>
<evidence type="ECO:0000256" key="4">
    <source>
        <dbReference type="ARBA" id="ARBA00022692"/>
    </source>
</evidence>
<feature type="coiled-coil region" evidence="7">
    <location>
        <begin position="359"/>
        <end position="386"/>
    </location>
</feature>
<feature type="compositionally biased region" description="Polar residues" evidence="8">
    <location>
        <begin position="990"/>
        <end position="1005"/>
    </location>
</feature>
<reference evidence="11 12" key="1">
    <citation type="journal article" date="2022" name="bioRxiv">
        <title>Genomics of Preaxostyla Flagellates Illuminates Evolutionary Transitions and the Path Towards Mitochondrial Loss.</title>
        <authorList>
            <person name="Novak L.V.F."/>
            <person name="Treitli S.C."/>
            <person name="Pyrih J."/>
            <person name="Halakuc P."/>
            <person name="Pipaliya S.V."/>
            <person name="Vacek V."/>
            <person name="Brzon O."/>
            <person name="Soukal P."/>
            <person name="Eme L."/>
            <person name="Dacks J.B."/>
            <person name="Karnkowska A."/>
            <person name="Elias M."/>
            <person name="Hampl V."/>
        </authorList>
    </citation>
    <scope>NUCLEOTIDE SEQUENCE [LARGE SCALE GENOMIC DNA]</scope>
    <source>
        <strain evidence="11">NAU3</strain>
        <tissue evidence="11">Gut</tissue>
    </source>
</reference>
<feature type="region of interest" description="Disordered" evidence="8">
    <location>
        <begin position="707"/>
        <end position="729"/>
    </location>
</feature>
<evidence type="ECO:0000256" key="7">
    <source>
        <dbReference type="SAM" id="Coils"/>
    </source>
</evidence>
<dbReference type="EMBL" id="JARBJD010000006">
    <property type="protein sequence ID" value="KAK2963385.1"/>
    <property type="molecule type" value="Genomic_DNA"/>
</dbReference>
<comment type="caution">
    <text evidence="11">The sequence shown here is derived from an EMBL/GenBank/DDBJ whole genome shotgun (WGS) entry which is preliminary data.</text>
</comment>
<feature type="transmembrane region" description="Helical" evidence="9">
    <location>
        <begin position="166"/>
        <end position="185"/>
    </location>
</feature>
<dbReference type="Proteomes" id="UP001281761">
    <property type="component" value="Unassembled WGS sequence"/>
</dbReference>
<keyword evidence="3" id="KW-1003">Cell membrane</keyword>
<feature type="transmembrane region" description="Helical" evidence="9">
    <location>
        <begin position="225"/>
        <end position="246"/>
    </location>
</feature>
<feature type="transmembrane region" description="Helical" evidence="9">
    <location>
        <begin position="266"/>
        <end position="288"/>
    </location>
</feature>
<proteinExistence type="inferred from homology"/>
<keyword evidence="12" id="KW-1185">Reference proteome</keyword>
<feature type="domain" description="Membrane transport protein MMPL" evidence="10">
    <location>
        <begin position="760"/>
        <end position="932"/>
    </location>
</feature>
<dbReference type="SUPFAM" id="SSF82866">
    <property type="entry name" value="Multidrug efflux transporter AcrB transmembrane domain"/>
    <property type="match status" value="2"/>
</dbReference>
<feature type="transmembrane region" description="Helical" evidence="9">
    <location>
        <begin position="476"/>
        <end position="494"/>
    </location>
</feature>
<feature type="transmembrane region" description="Helical" evidence="9">
    <location>
        <begin position="895"/>
        <end position="918"/>
    </location>
</feature>